<feature type="transmembrane region" description="Helical" evidence="2">
    <location>
        <begin position="31"/>
        <end position="50"/>
    </location>
</feature>
<keyword evidence="3" id="KW-0934">Plastid</keyword>
<feature type="transmembrane region" description="Helical" evidence="2">
    <location>
        <begin position="307"/>
        <end position="327"/>
    </location>
</feature>
<accession>A0A1B1FKB7</accession>
<feature type="transmembrane region" description="Helical" evidence="2">
    <location>
        <begin position="250"/>
        <end position="272"/>
    </location>
</feature>
<sequence>MITFTFLSLVTSVKDYVEITHKLIEIEPLKNYTEFGALFTYFIFSFGDFLKNFFSFSLFKNIWSIPIIIPDIASSMISEVSVLDGYFHNAFTFLDDLDKTNNIYLVFFEKFIIGLINSLFLFLPTSTSHLITLRRFVMQGLEAGYMAGLGTVAGNFLWLASIILGWRFFVIPWLSLDIFRYVLGFILLVKYIWDSSKERRMALEDLSKWKIFLLNFLLALTEQSCIYPFISNLSISTDASILEGFPVENYLAFLGVHGAYLLGILLGSFSLLQFTCWFWENPAFSIYLWITTKYNLVKISSNNYYKILNFTFLYGTMLCAIASIPYYGLDYTLTNPIGLVPQDRIIDQKKSQLDPEKLLTETAFLGVNSTDKNSRIKDGVHARRERWKQRLIKYQAYDASIYDQGVYDFLTIEDLNYGFDRFWLRRKTRNHQIRFRLFPGPWMRSLKKQLNNPALRLQSNRSLEQDKNSEGFKASKNDTVMLEKQNAKKAASGPRVEFFRVLFEQFYHPNFHDRNKIKNAYIKNNKTVNNVERSLVKDVVRLNLINNNKNTKNLLLKTKVLMKPGLIYTNSALRKFVRNINSRMDLKQLKNASEKKTYKLWPSPLRHAKDYTSMLPLPLVQVVSSNRDVKMDTNLIYSKRWKSIFSKIEPYTKTSNRKSYRLFRNVSKNILLTPAFGPDNFPVLHKQKSVKSSQFSSLQKLSTKERKILDLRTKSNNYKNTNTFKSLSLSGPLNIYLQKEQAFKRKLRYYGTTSLRKLTVGNQAPYFKALMKRGFYYYKPSLRWKKTLYVASMRRGLRKKSRKQRVLIMPNGNPGAKAPATPLGVENIQNIPYGLKPIPGGYPNVYKDSLLKVPTHSYTVLGKHASRYRHQIYKDVLQHWYYTPFNRLLLKFDVDAFMNRQPKSHFLTKNEERLLHIRRFLLSEHYDTLRWYTKIRHYRTMKTTIGGTKSFASRSYNQQFQGTFKKIRHLFAITPKQGDLYTLKFDQPLYNDNKLKDNVYYHEELSAPRRNTWAKRPKDIPGGYVGNNVDQTRPVPVFNSKNAKQSAAFVPLLDAGENVDLINESSFLIGNQHMLLPPGLPEGKEAPRPAFTLSNSKILTSAEAHLPVPSPKGALTAATPLGVTGLQENNNFVYSELYIKLLKESKKRIYNQTFLKNYITHRIEKREKLQDDQRKEVEQRVKELNIWLSFVPAKTKDPTDTTKTTDKEQKMLQNNSILTTGMHKAINDSINLSLGLNVVEAQRDEDEKNPGALAPEKNPDKKLKYTFNVLNNAYTRHSKDQILNKLTVINLLTSNLVFSKTQGKARANMIDKDQGSTISFSQAEPLARLSPAQVKTTLEKTKILFQKTIHSFKHKTDFTKILQLRTDKNLEWWRKKQRVILNRKKARKRDRFKKLDKIVVNKKNKKVFSNINIKQNNTNNYSKVLYGNYDIADYLLPNINIIDNNALIKKQDRDLANTLQSQSLDLFVPQLPLTSRSSKMKKVTNIWHGFFSKKLRKKGSSQSHRYRSLPFSSSPRYQTATRKARLLALDNYTKMDKTSNDKGLLVDNLSQSKKEQQERLKLKTEELDKLEKNGNYYFKKIIEDKTIILKKSQIKKRSRHSWKKRARHLFNTNYNKYRKRRLRGNGKLRVMNKKLKKYKKTNELRSFWWTSFLPRYLNDLNKNSKLSPQSNKIFTHFDVAKINIAFKPLSNNGKEYPNSQGANLNKIFNNNLSIRREDSQESHKKANPAFLKQSTTSSPFYAGWDESLRKFIVTNRLLSRRDSGLVRQKTTPGAKAPVTPKGVEEPSLVLLENKGQKQNAPSLFFTNAPIQGLNEGSFLYWLSDMPFNSYNIDQFITINQSFYAPLGWRRFEYRHSILKTWANHSKISPGAKAPVTPKGVDHKTLIISMKNHIKLLKTKQKTEDERFDFVSGSRFDMEQKKQDEINTKKAVARRIKKRYKLLKQMPNILMYSPTGPLLTEVLPSHYLSVFDQQYRFPRNRYLKRNTLKTMKDTTLLAMEDSAPQQLIRKNALVNNSFTLRKRVKPRRKYHRKRFIKKEGLIFPRRTKFNKLLKEHEDRWRPSSRSKQKRKETLLSSYLDAKKQSNKRVKTNPLRLRQLRRREFQQILKPSQRYIPRNGGFAWPGDYLRLEFVSMPKLKNNQNKKTTLKQKMNAQPVGIMPRKYLIEKHNIKVLKKKLEKAYSSHQLSKVIKEYKI</sequence>
<proteinExistence type="predicted"/>
<keyword evidence="3" id="KW-0150">Chloroplast</keyword>
<evidence type="ECO:0000256" key="1">
    <source>
        <dbReference type="SAM" id="Coils"/>
    </source>
</evidence>
<name>A0A1B1FKB7_9CHLO</name>
<keyword evidence="2" id="KW-1133">Transmembrane helix</keyword>
<feature type="transmembrane region" description="Helical" evidence="2">
    <location>
        <begin position="212"/>
        <end position="230"/>
    </location>
</feature>
<reference evidence="3" key="1">
    <citation type="submission" date="2016-05" db="EMBL/GenBank/DDBJ databases">
        <authorList>
            <person name="Lavstsen T."/>
            <person name="Jespersen J.S."/>
        </authorList>
    </citation>
    <scope>NUCLEOTIDE SEQUENCE</scope>
</reference>
<dbReference type="EMBL" id="KX232643">
    <property type="protein sequence ID" value="ANQ46432.1"/>
    <property type="molecule type" value="Genomic_DNA"/>
</dbReference>
<gene>
    <name evidence="3" type="primary">ycf1</name>
</gene>
<evidence type="ECO:0000313" key="3">
    <source>
        <dbReference type="EMBL" id="ANQ46432.1"/>
    </source>
</evidence>
<feature type="transmembrane region" description="Helical" evidence="2">
    <location>
        <begin position="170"/>
        <end position="192"/>
    </location>
</feature>
<protein>
    <submittedName>
        <fullName evidence="3">Ycf1</fullName>
    </submittedName>
</protein>
<geneLocation type="chloroplast" evidence="3"/>
<feature type="transmembrane region" description="Helical" evidence="2">
    <location>
        <begin position="143"/>
        <end position="164"/>
    </location>
</feature>
<feature type="transmembrane region" description="Helical" evidence="2">
    <location>
        <begin position="103"/>
        <end position="123"/>
    </location>
</feature>
<feature type="transmembrane region" description="Helical" evidence="2">
    <location>
        <begin position="62"/>
        <end position="83"/>
    </location>
</feature>
<keyword evidence="2" id="KW-0812">Transmembrane</keyword>
<keyword evidence="1" id="KW-0175">Coiled coil</keyword>
<evidence type="ECO:0000256" key="2">
    <source>
        <dbReference type="SAM" id="Phobius"/>
    </source>
</evidence>
<keyword evidence="2" id="KW-0472">Membrane</keyword>
<feature type="coiled-coil region" evidence="1">
    <location>
        <begin position="1546"/>
        <end position="1573"/>
    </location>
</feature>
<organism evidence="3">
    <name type="scientific">Tetrabaena socialis</name>
    <dbReference type="NCBI Taxonomy" id="47790"/>
    <lineage>
        <taxon>Eukaryota</taxon>
        <taxon>Viridiplantae</taxon>
        <taxon>Chlorophyta</taxon>
        <taxon>core chlorophytes</taxon>
        <taxon>Chlorophyceae</taxon>
        <taxon>CS clade</taxon>
        <taxon>Chlamydomonadales</taxon>
        <taxon>Tetrabaenaceae</taxon>
        <taxon>Tetrabaena</taxon>
    </lineage>
</organism>